<feature type="compositionally biased region" description="Basic and acidic residues" evidence="1">
    <location>
        <begin position="43"/>
        <end position="54"/>
    </location>
</feature>
<dbReference type="EMBL" id="AGIZ01000001">
    <property type="protein sequence ID" value="EHC19530.1"/>
    <property type="molecule type" value="Genomic_DNA"/>
</dbReference>
<comment type="caution">
    <text evidence="2">The sequence shown here is derived from an EMBL/GenBank/DDBJ whole genome shotgun (WGS) entry which is preliminary data.</text>
</comment>
<gene>
    <name evidence="2" type="ORF">FJSC11DRAFT_0347</name>
</gene>
<keyword evidence="3" id="KW-1185">Reference proteome</keyword>
<dbReference type="Proteomes" id="UP000004344">
    <property type="component" value="Unassembled WGS sequence"/>
</dbReference>
<evidence type="ECO:0000313" key="3">
    <source>
        <dbReference type="Proteomes" id="UP000004344"/>
    </source>
</evidence>
<dbReference type="PATRIC" id="fig|741277.3.peg.405"/>
<dbReference type="RefSeq" id="WP_009454160.1">
    <property type="nucleotide sequence ID" value="NZ_AGIZ01000001.1"/>
</dbReference>
<proteinExistence type="predicted"/>
<accession>G6FNA0</accession>
<organism evidence="2 3">
    <name type="scientific">Fischerella thermalis JSC-11</name>
    <dbReference type="NCBI Taxonomy" id="741277"/>
    <lineage>
        <taxon>Bacteria</taxon>
        <taxon>Bacillati</taxon>
        <taxon>Cyanobacteriota</taxon>
        <taxon>Cyanophyceae</taxon>
        <taxon>Nostocales</taxon>
        <taxon>Hapalosiphonaceae</taxon>
        <taxon>Fischerella</taxon>
    </lineage>
</organism>
<feature type="region of interest" description="Disordered" evidence="1">
    <location>
        <begin position="43"/>
        <end position="64"/>
    </location>
</feature>
<evidence type="ECO:0000313" key="2">
    <source>
        <dbReference type="EMBL" id="EHC19530.1"/>
    </source>
</evidence>
<name>G6FNA0_9CYAN</name>
<sequence>MPVKVEVLVKVGNLIVKVRVLVKEGVGVRVNVIVKDKSKMNDHVEKKDTRDKGDFVTNFPGDRI</sequence>
<dbReference type="AlphaFoldDB" id="G6FNA0"/>
<protein>
    <submittedName>
        <fullName evidence="2">Uncharacterized protein</fullName>
    </submittedName>
</protein>
<reference evidence="2 3" key="1">
    <citation type="submission" date="2011-09" db="EMBL/GenBank/DDBJ databases">
        <title>The draft genome of Fischerella sp. JSC-11.</title>
        <authorList>
            <consortium name="US DOE Joint Genome Institute (JGI-PGF)"/>
            <person name="Lucas S."/>
            <person name="Han J."/>
            <person name="Lapidus A."/>
            <person name="Cheng J.-F."/>
            <person name="Goodwin L."/>
            <person name="Pitluck S."/>
            <person name="Peters L."/>
            <person name="Land M.L."/>
            <person name="Hauser L."/>
            <person name="Sarkisova S."/>
            <person name="Bryant D.A."/>
            <person name="Brown I."/>
            <person name="Woyke T.J."/>
        </authorList>
    </citation>
    <scope>NUCLEOTIDE SEQUENCE [LARGE SCALE GENOMIC DNA]</scope>
    <source>
        <strain evidence="2 3">JSC-11</strain>
    </source>
</reference>
<evidence type="ECO:0000256" key="1">
    <source>
        <dbReference type="SAM" id="MobiDB-lite"/>
    </source>
</evidence>